<comment type="caution">
    <text evidence="1">The sequence shown here is derived from an EMBL/GenBank/DDBJ whole genome shotgun (WGS) entry which is preliminary data.</text>
</comment>
<dbReference type="RefSeq" id="WP_342884368.1">
    <property type="nucleotide sequence ID" value="NZ_JBBMQU010000037.1"/>
</dbReference>
<sequence>MGMPDKTCVKDAVALADKHHSLLISTHNKNVLLRIQHDVDNELKTILKNLRVENRSAFSDVYWDKMTELVTS</sequence>
<name>A0ABU9U5S4_9GAMM</name>
<protein>
    <submittedName>
        <fullName evidence="1">Uncharacterized protein</fullName>
    </submittedName>
</protein>
<proteinExistence type="predicted"/>
<evidence type="ECO:0000313" key="2">
    <source>
        <dbReference type="Proteomes" id="UP001388366"/>
    </source>
</evidence>
<dbReference type="Proteomes" id="UP001388366">
    <property type="component" value="Unassembled WGS sequence"/>
</dbReference>
<reference evidence="1 2" key="1">
    <citation type="submission" date="2024-03" db="EMBL/GenBank/DDBJ databases">
        <title>Community enrichment and isolation of bacterial strains for fucoidan degradation.</title>
        <authorList>
            <person name="Sichert A."/>
        </authorList>
    </citation>
    <scope>NUCLEOTIDE SEQUENCE [LARGE SCALE GENOMIC DNA]</scope>
    <source>
        <strain evidence="1 2">AS81</strain>
    </source>
</reference>
<keyword evidence="2" id="KW-1185">Reference proteome</keyword>
<gene>
    <name evidence="1" type="ORF">WNY63_16840</name>
</gene>
<dbReference type="EMBL" id="JBBMQU010000037">
    <property type="protein sequence ID" value="MEM5552394.1"/>
    <property type="molecule type" value="Genomic_DNA"/>
</dbReference>
<organism evidence="1 2">
    <name type="scientific">Pseudoalteromonas neustonica</name>
    <dbReference type="NCBI Taxonomy" id="1840331"/>
    <lineage>
        <taxon>Bacteria</taxon>
        <taxon>Pseudomonadati</taxon>
        <taxon>Pseudomonadota</taxon>
        <taxon>Gammaproteobacteria</taxon>
        <taxon>Alteromonadales</taxon>
        <taxon>Pseudoalteromonadaceae</taxon>
        <taxon>Pseudoalteromonas</taxon>
    </lineage>
</organism>
<evidence type="ECO:0000313" key="1">
    <source>
        <dbReference type="EMBL" id="MEM5552394.1"/>
    </source>
</evidence>
<accession>A0ABU9U5S4</accession>